<dbReference type="SMART" id="SM00450">
    <property type="entry name" value="RHOD"/>
    <property type="match status" value="1"/>
</dbReference>
<dbReference type="Proteomes" id="UP000623681">
    <property type="component" value="Unassembled WGS sequence"/>
</dbReference>
<dbReference type="InterPro" id="IPR036873">
    <property type="entry name" value="Rhodanese-like_dom_sf"/>
</dbReference>
<dbReference type="AlphaFoldDB" id="A0A937K4D8"/>
<evidence type="ECO:0000313" key="3">
    <source>
        <dbReference type="Proteomes" id="UP000623681"/>
    </source>
</evidence>
<dbReference type="Gene3D" id="3.40.250.10">
    <property type="entry name" value="Rhodanese-like domain"/>
    <property type="match status" value="1"/>
</dbReference>
<accession>A0A937K4D8</accession>
<feature type="domain" description="Rhodanese" evidence="1">
    <location>
        <begin position="16"/>
        <end position="101"/>
    </location>
</feature>
<dbReference type="PROSITE" id="PS50206">
    <property type="entry name" value="RHODANESE_3"/>
    <property type="match status" value="1"/>
</dbReference>
<proteinExistence type="predicted"/>
<organism evidence="2 3">
    <name type="scientific">Clostridium paridis</name>
    <dbReference type="NCBI Taxonomy" id="2803863"/>
    <lineage>
        <taxon>Bacteria</taxon>
        <taxon>Bacillati</taxon>
        <taxon>Bacillota</taxon>
        <taxon>Clostridia</taxon>
        <taxon>Eubacteriales</taxon>
        <taxon>Clostridiaceae</taxon>
        <taxon>Clostridium</taxon>
    </lineage>
</organism>
<evidence type="ECO:0000259" key="1">
    <source>
        <dbReference type="PROSITE" id="PS50206"/>
    </source>
</evidence>
<dbReference type="RefSeq" id="WP_202767155.1">
    <property type="nucleotide sequence ID" value="NZ_JAESWA010000022.1"/>
</dbReference>
<protein>
    <submittedName>
        <fullName evidence="2">Rhodanese-like domain-containing protein</fullName>
    </submittedName>
</protein>
<reference evidence="2" key="1">
    <citation type="submission" date="2021-01" db="EMBL/GenBank/DDBJ databases">
        <title>Genome public.</title>
        <authorList>
            <person name="Liu C."/>
            <person name="Sun Q."/>
        </authorList>
    </citation>
    <scope>NUCLEOTIDE SEQUENCE</scope>
    <source>
        <strain evidence="2">YIM B02565</strain>
    </source>
</reference>
<dbReference type="PANTHER" id="PTHR43031">
    <property type="entry name" value="FAD-DEPENDENT OXIDOREDUCTASE"/>
    <property type="match status" value="1"/>
</dbReference>
<dbReference type="SUPFAM" id="SSF52821">
    <property type="entry name" value="Rhodanese/Cell cycle control phosphatase"/>
    <property type="match status" value="1"/>
</dbReference>
<comment type="caution">
    <text evidence="2">The sequence shown here is derived from an EMBL/GenBank/DDBJ whole genome shotgun (WGS) entry which is preliminary data.</text>
</comment>
<dbReference type="InterPro" id="IPR050229">
    <property type="entry name" value="GlpE_sulfurtransferase"/>
</dbReference>
<keyword evidence="3" id="KW-1185">Reference proteome</keyword>
<dbReference type="Pfam" id="PF00581">
    <property type="entry name" value="Rhodanese"/>
    <property type="match status" value="1"/>
</dbReference>
<evidence type="ECO:0000313" key="2">
    <source>
        <dbReference type="EMBL" id="MBL4931769.1"/>
    </source>
</evidence>
<dbReference type="PANTHER" id="PTHR43031:SF17">
    <property type="entry name" value="SULFURTRANSFERASE YTWF-RELATED"/>
    <property type="match status" value="1"/>
</dbReference>
<gene>
    <name evidence="2" type="ORF">JK634_08135</name>
</gene>
<name>A0A937K4D8_9CLOT</name>
<dbReference type="CDD" id="cd00158">
    <property type="entry name" value="RHOD"/>
    <property type="match status" value="1"/>
</dbReference>
<sequence>MFSNFNTISVHDLDSKLGKINLIDVRECYEYNNGHVPTAKNVPMGNIISDADKYLDKTKEYHIICQSGARSARTCTELASQGFKVINVSGGTGSYIKPLER</sequence>
<dbReference type="EMBL" id="JAESWA010000022">
    <property type="protein sequence ID" value="MBL4931769.1"/>
    <property type="molecule type" value="Genomic_DNA"/>
</dbReference>
<dbReference type="InterPro" id="IPR001763">
    <property type="entry name" value="Rhodanese-like_dom"/>
</dbReference>